<dbReference type="InterPro" id="IPR023296">
    <property type="entry name" value="Glyco_hydro_beta-prop_sf"/>
</dbReference>
<sequence length="294" mass="32222">MSYKVIKIEELKLKCSIPLDGMYKLSPLVWEENGSYQMLVRAVNTSEDPTQKVARVYAGSSKNGLTFKMSDGPVIAPGTSSLDKDGCEDPTVVCVPKGYLVYYTGWNQTKMEGQLLMAGGKSLDTLALKGVAISSKKPYLNPKEATVTQLKNGKWNLLFEYADEKRSKLGLALSAKPEGPWKIKGEFMATVKDNWDSYHLSPGPVLTDANGQSVLFYNGADDQAHWRIGWVKLDEKGAITGRSKQPLITPPKGKAGETDIAFAASAVLVGKHIWLYYTTADKSTFRAVIEISAD</sequence>
<keyword evidence="1" id="KW-0328">Glycosyltransferase</keyword>
<dbReference type="InterPro" id="IPR007184">
    <property type="entry name" value="Mannoside_phosphorylase"/>
</dbReference>
<dbReference type="PANTHER" id="PTHR34106:SF5">
    <property type="entry name" value="GLYCOSIDASE"/>
    <property type="match status" value="1"/>
</dbReference>
<evidence type="ECO:0000256" key="2">
    <source>
        <dbReference type="ARBA" id="ARBA00022679"/>
    </source>
</evidence>
<dbReference type="RefSeq" id="WP_128534632.1">
    <property type="nucleotide sequence ID" value="NZ_SBIW01000006.1"/>
</dbReference>
<evidence type="ECO:0000256" key="1">
    <source>
        <dbReference type="ARBA" id="ARBA00022676"/>
    </source>
</evidence>
<dbReference type="Pfam" id="PF04041">
    <property type="entry name" value="Glyco_hydro_130"/>
    <property type="match status" value="1"/>
</dbReference>
<dbReference type="EMBL" id="SBIW01000006">
    <property type="protein sequence ID" value="RWY51213.1"/>
    <property type="molecule type" value="Genomic_DNA"/>
</dbReference>
<accession>A0A444MNE0</accession>
<proteinExistence type="inferred from homology"/>
<dbReference type="AlphaFoldDB" id="A0A444MNE0"/>
<dbReference type="OrthoDB" id="7576715at2"/>
<name>A0A444MNE0_9SPHI</name>
<gene>
    <name evidence="4" type="ORF">EPL05_14215</name>
</gene>
<dbReference type="GO" id="GO:0016757">
    <property type="term" value="F:glycosyltransferase activity"/>
    <property type="evidence" value="ECO:0007669"/>
    <property type="project" value="UniProtKB-KW"/>
</dbReference>
<keyword evidence="2" id="KW-0808">Transferase</keyword>
<evidence type="ECO:0008006" key="6">
    <source>
        <dbReference type="Google" id="ProtNLM"/>
    </source>
</evidence>
<reference evidence="4 5" key="1">
    <citation type="submission" date="2019-01" db="EMBL/GenBank/DDBJ databases">
        <title>Mucilaginibacter antarcticum sp. nov., isolated from antarctic soil.</title>
        <authorList>
            <person name="Yan Y.-Q."/>
            <person name="Du Z.-J."/>
        </authorList>
    </citation>
    <scope>NUCLEOTIDE SEQUENCE [LARGE SCALE GENOMIC DNA]</scope>
    <source>
        <strain evidence="4 5">F01003</strain>
    </source>
</reference>
<comment type="caution">
    <text evidence="4">The sequence shown here is derived from an EMBL/GenBank/DDBJ whole genome shotgun (WGS) entry which is preliminary data.</text>
</comment>
<evidence type="ECO:0000313" key="4">
    <source>
        <dbReference type="EMBL" id="RWY51213.1"/>
    </source>
</evidence>
<evidence type="ECO:0000313" key="5">
    <source>
        <dbReference type="Proteomes" id="UP000286701"/>
    </source>
</evidence>
<dbReference type="Proteomes" id="UP000286701">
    <property type="component" value="Unassembled WGS sequence"/>
</dbReference>
<evidence type="ECO:0000256" key="3">
    <source>
        <dbReference type="ARBA" id="ARBA00024356"/>
    </source>
</evidence>
<dbReference type="SUPFAM" id="SSF75005">
    <property type="entry name" value="Arabinanase/levansucrase/invertase"/>
    <property type="match status" value="1"/>
</dbReference>
<dbReference type="PANTHER" id="PTHR34106">
    <property type="entry name" value="GLYCOSIDASE"/>
    <property type="match status" value="1"/>
</dbReference>
<protein>
    <recommendedName>
        <fullName evidence="6">Glycosidase</fullName>
    </recommendedName>
</protein>
<keyword evidence="5" id="KW-1185">Reference proteome</keyword>
<organism evidence="4 5">
    <name type="scientific">Mucilaginibacter gilvus</name>
    <dbReference type="NCBI Taxonomy" id="2305909"/>
    <lineage>
        <taxon>Bacteria</taxon>
        <taxon>Pseudomonadati</taxon>
        <taxon>Bacteroidota</taxon>
        <taxon>Sphingobacteriia</taxon>
        <taxon>Sphingobacteriales</taxon>
        <taxon>Sphingobacteriaceae</taxon>
        <taxon>Mucilaginibacter</taxon>
    </lineage>
</organism>
<dbReference type="Gene3D" id="2.115.10.20">
    <property type="entry name" value="Glycosyl hydrolase domain, family 43"/>
    <property type="match status" value="1"/>
</dbReference>
<comment type="similarity">
    <text evidence="3">Belongs to the glycosyl hydrolase 130 family.</text>
</comment>